<dbReference type="EMBL" id="AP028055">
    <property type="protein sequence ID" value="BEG99449.1"/>
    <property type="molecule type" value="Genomic_DNA"/>
</dbReference>
<evidence type="ECO:0000313" key="2">
    <source>
        <dbReference type="Proteomes" id="UP001496674"/>
    </source>
</evidence>
<dbReference type="SUPFAM" id="SSF51126">
    <property type="entry name" value="Pectin lyase-like"/>
    <property type="match status" value="1"/>
</dbReference>
<organism evidence="1 2">
    <name type="scientific">Bacteroides sedimenti</name>
    <dbReference type="NCBI Taxonomy" id="2136147"/>
    <lineage>
        <taxon>Bacteria</taxon>
        <taxon>Pseudomonadati</taxon>
        <taxon>Bacteroidota</taxon>
        <taxon>Bacteroidia</taxon>
        <taxon>Bacteroidales</taxon>
        <taxon>Bacteroidaceae</taxon>
        <taxon>Bacteroides</taxon>
    </lineage>
</organism>
<gene>
    <name evidence="1" type="ORF">BSYN_17140</name>
</gene>
<keyword evidence="2" id="KW-1185">Reference proteome</keyword>
<evidence type="ECO:0000313" key="1">
    <source>
        <dbReference type="EMBL" id="BEG99449.1"/>
    </source>
</evidence>
<dbReference type="InterPro" id="IPR059226">
    <property type="entry name" value="Choice_anch_Q_dom"/>
</dbReference>
<proteinExistence type="predicted"/>
<name>A0ABM8IBS8_9BACE</name>
<dbReference type="Proteomes" id="UP001496674">
    <property type="component" value="Chromosome"/>
</dbReference>
<protein>
    <recommendedName>
        <fullName evidence="3">T9SS C-terminal target domain-containing protein</fullName>
    </recommendedName>
</protein>
<accession>A0ABM8IBS8</accession>
<dbReference type="InterPro" id="IPR012334">
    <property type="entry name" value="Pectin_lyas_fold"/>
</dbReference>
<sequence>MAVAFSYSASAESKNGIVYVKAGGTGAGTSWSDAKGDIQAAINDAAADFTARKDVWVASGEYSISTAILLADSVNVYGGFAGTESSVNDRVKSSSKAWDFANTTILKGNGQRLIETKAVFDLETIVDGFTMTGGNGTGSQLTNAGGAIVMRGNTTVKNCIIKGNTATGNGGAVNMTGGTLKDSYIAENTGGAGGAVYSNPATSTPALIYACIIEKNLANGTGGGGAIRAQGTASQTYMGNLLIINNQAKSTVLNAGGALYFNSVNCHISNSVIANNSGSNVIYMNGGEMGNSTVVNNIGGIYCASTTAAINLGNNVVWGCVTTDGTTATGISGTGSAACVVSNNATYTSIPAAYTASNNITLPSNNTNGETDGKMGPDFVKVTTFKGATDDVALIEEIHTANWALKTGSPLIDKGMTIASIPDDIAGTTRPQGSAYDIGAYEYTAGTGIQNNTADNGAIIYTEGKNVYILNANGIKVEIYNITGQLVKSVIAGDQNLTIDQPGIYIVKCGNYAQKIQVAR</sequence>
<dbReference type="NCBIfam" id="NF041518">
    <property type="entry name" value="choice_anch_Q"/>
    <property type="match status" value="1"/>
</dbReference>
<evidence type="ECO:0008006" key="3">
    <source>
        <dbReference type="Google" id="ProtNLM"/>
    </source>
</evidence>
<dbReference type="Gene3D" id="2.160.20.10">
    <property type="entry name" value="Single-stranded right-handed beta-helix, Pectin lyase-like"/>
    <property type="match status" value="1"/>
</dbReference>
<reference evidence="1 2" key="1">
    <citation type="submission" date="2023-04" db="EMBL/GenBank/DDBJ databases">
        <title>Draft genome sequence of acteroides sedimenti strain YN3PY1.</title>
        <authorList>
            <person name="Yoshida N."/>
        </authorList>
    </citation>
    <scope>NUCLEOTIDE SEQUENCE [LARGE SCALE GENOMIC DNA]</scope>
    <source>
        <strain evidence="1 2">YN3PY1</strain>
    </source>
</reference>
<dbReference type="InterPro" id="IPR011050">
    <property type="entry name" value="Pectin_lyase_fold/virulence"/>
</dbReference>